<evidence type="ECO:0000256" key="1">
    <source>
        <dbReference type="SAM" id="MobiDB-lite"/>
    </source>
</evidence>
<protein>
    <submittedName>
        <fullName evidence="2">Uncharacterized protein</fullName>
    </submittedName>
</protein>
<feature type="region of interest" description="Disordered" evidence="1">
    <location>
        <begin position="83"/>
        <end position="128"/>
    </location>
</feature>
<feature type="compositionally biased region" description="Basic and acidic residues" evidence="1">
    <location>
        <begin position="99"/>
        <end position="116"/>
    </location>
</feature>
<accession>A0A6C0ERZ0</accession>
<evidence type="ECO:0000313" key="2">
    <source>
        <dbReference type="EMBL" id="QHT30055.1"/>
    </source>
</evidence>
<dbReference type="AlphaFoldDB" id="A0A6C0ERZ0"/>
<proteinExistence type="predicted"/>
<dbReference type="EMBL" id="MN738889">
    <property type="protein sequence ID" value="QHT30055.1"/>
    <property type="molecule type" value="Genomic_DNA"/>
</dbReference>
<organism evidence="2">
    <name type="scientific">viral metagenome</name>
    <dbReference type="NCBI Taxonomy" id="1070528"/>
    <lineage>
        <taxon>unclassified sequences</taxon>
        <taxon>metagenomes</taxon>
        <taxon>organismal metagenomes</taxon>
    </lineage>
</organism>
<name>A0A6C0ERZ0_9ZZZZ</name>
<sequence>MACLDELNQQPNKTWVGTSKSGEKRTFETLGQYNEYTEALGCPPIRPAPFVPKNPGKNTIPTGFLEFKPRDAETQAKFDALSETWEGPEASEAAVKQGLFKEDSADPATREKKPQPIKESFTNLCSIQ</sequence>
<reference evidence="2" key="1">
    <citation type="journal article" date="2020" name="Nature">
        <title>Giant virus diversity and host interactions through global metagenomics.</title>
        <authorList>
            <person name="Schulz F."/>
            <person name="Roux S."/>
            <person name="Paez-Espino D."/>
            <person name="Jungbluth S."/>
            <person name="Walsh D.A."/>
            <person name="Denef V.J."/>
            <person name="McMahon K.D."/>
            <person name="Konstantinidis K.T."/>
            <person name="Eloe-Fadrosh E.A."/>
            <person name="Kyrpides N.C."/>
            <person name="Woyke T."/>
        </authorList>
    </citation>
    <scope>NUCLEOTIDE SEQUENCE</scope>
    <source>
        <strain evidence="2">GVMAG-M-3300009068-25</strain>
    </source>
</reference>